<keyword evidence="10" id="KW-1185">Reference proteome</keyword>
<dbReference type="FunFam" id="3.40.50.12780:FF:000012">
    <property type="entry name" value="Non-ribosomal peptide synthetase"/>
    <property type="match status" value="1"/>
</dbReference>
<evidence type="ECO:0000256" key="1">
    <source>
        <dbReference type="ARBA" id="ARBA00001957"/>
    </source>
</evidence>
<dbReference type="CDD" id="cd19535">
    <property type="entry name" value="Cyc_NRPS"/>
    <property type="match status" value="1"/>
</dbReference>
<dbReference type="GO" id="GO:0043041">
    <property type="term" value="P:amino acid activation for nonribosomal peptide biosynthetic process"/>
    <property type="evidence" value="ECO:0007669"/>
    <property type="project" value="TreeGrafter"/>
</dbReference>
<dbReference type="InterPro" id="IPR000873">
    <property type="entry name" value="AMP-dep_synth/lig_dom"/>
</dbReference>
<evidence type="ECO:0000256" key="7">
    <source>
        <dbReference type="SAM" id="MobiDB-lite"/>
    </source>
</evidence>
<dbReference type="GO" id="GO:0016874">
    <property type="term" value="F:ligase activity"/>
    <property type="evidence" value="ECO:0007669"/>
    <property type="project" value="UniProtKB-KW"/>
</dbReference>
<dbReference type="InterPro" id="IPR025110">
    <property type="entry name" value="AMP-bd_C"/>
</dbReference>
<dbReference type="InterPro" id="IPR020845">
    <property type="entry name" value="AMP-binding_CS"/>
</dbReference>
<evidence type="ECO:0000256" key="2">
    <source>
        <dbReference type="ARBA" id="ARBA00004924"/>
    </source>
</evidence>
<dbReference type="FunFam" id="3.30.559.10:FF:000023">
    <property type="entry name" value="Non-ribosomal peptide synthetase"/>
    <property type="match status" value="1"/>
</dbReference>
<dbReference type="Proteomes" id="UP000010367">
    <property type="component" value="Chromosome"/>
</dbReference>
<dbReference type="Gene3D" id="3.30.559.30">
    <property type="entry name" value="Nonribosomal peptide synthetase, condensation domain"/>
    <property type="match status" value="1"/>
</dbReference>
<evidence type="ECO:0000259" key="8">
    <source>
        <dbReference type="PROSITE" id="PS50075"/>
    </source>
</evidence>
<dbReference type="Gene3D" id="3.30.559.10">
    <property type="entry name" value="Chloramphenicol acetyltransferase-like domain"/>
    <property type="match status" value="1"/>
</dbReference>
<dbReference type="NCBIfam" id="TIGR01733">
    <property type="entry name" value="AA-adenyl-dom"/>
    <property type="match status" value="1"/>
</dbReference>
<dbReference type="GO" id="GO:0044550">
    <property type="term" value="P:secondary metabolite biosynthetic process"/>
    <property type="evidence" value="ECO:0007669"/>
    <property type="project" value="UniProtKB-ARBA"/>
</dbReference>
<comment type="similarity">
    <text evidence="3">Belongs to the ATP-dependent AMP-binding enzyme family.</text>
</comment>
<organism evidence="9 10">
    <name type="scientific">Oscillatoria acuminata PCC 6304</name>
    <dbReference type="NCBI Taxonomy" id="56110"/>
    <lineage>
        <taxon>Bacteria</taxon>
        <taxon>Bacillati</taxon>
        <taxon>Cyanobacteriota</taxon>
        <taxon>Cyanophyceae</taxon>
        <taxon>Oscillatoriophycideae</taxon>
        <taxon>Oscillatoriales</taxon>
        <taxon>Oscillatoriaceae</taxon>
        <taxon>Oscillatoria</taxon>
    </lineage>
</organism>
<accession>K9TL09</accession>
<dbReference type="GO" id="GO:0005737">
    <property type="term" value="C:cytoplasm"/>
    <property type="evidence" value="ECO:0007669"/>
    <property type="project" value="TreeGrafter"/>
</dbReference>
<evidence type="ECO:0000256" key="5">
    <source>
        <dbReference type="ARBA" id="ARBA00022553"/>
    </source>
</evidence>
<dbReference type="InterPro" id="IPR029058">
    <property type="entry name" value="AB_hydrolase_fold"/>
</dbReference>
<dbReference type="InParanoid" id="K9TL09"/>
<dbReference type="InterPro" id="IPR057737">
    <property type="entry name" value="Condensation_MtbB-like"/>
</dbReference>
<dbReference type="Pfam" id="PF00501">
    <property type="entry name" value="AMP-binding"/>
    <property type="match status" value="1"/>
</dbReference>
<dbReference type="PATRIC" id="fig|56110.3.peg.3855"/>
<dbReference type="Gene3D" id="3.40.50.1820">
    <property type="entry name" value="alpha/beta hydrolase"/>
    <property type="match status" value="1"/>
</dbReference>
<dbReference type="SUPFAM" id="SSF47336">
    <property type="entry name" value="ACP-like"/>
    <property type="match status" value="1"/>
</dbReference>
<evidence type="ECO:0000313" key="9">
    <source>
        <dbReference type="EMBL" id="AFY82806.1"/>
    </source>
</evidence>
<feature type="region of interest" description="Disordered" evidence="7">
    <location>
        <begin position="1009"/>
        <end position="1030"/>
    </location>
</feature>
<dbReference type="OrthoDB" id="9765680at2"/>
<dbReference type="SUPFAM" id="SSF56801">
    <property type="entry name" value="Acetyl-CoA synthetase-like"/>
    <property type="match status" value="1"/>
</dbReference>
<evidence type="ECO:0000256" key="3">
    <source>
        <dbReference type="ARBA" id="ARBA00006432"/>
    </source>
</evidence>
<dbReference type="PROSITE" id="PS50075">
    <property type="entry name" value="CARRIER"/>
    <property type="match status" value="1"/>
</dbReference>
<dbReference type="STRING" id="56110.Oscil6304_3228"/>
<feature type="compositionally biased region" description="Basic and acidic residues" evidence="7">
    <location>
        <begin position="1009"/>
        <end position="1022"/>
    </location>
</feature>
<name>K9TL09_9CYAN</name>
<dbReference type="FunFam" id="3.30.559.30:FF:000006">
    <property type="entry name" value="Yersiniabactin polyketide/non-ribosomal peptide synthetase"/>
    <property type="match status" value="1"/>
</dbReference>
<dbReference type="InterPro" id="IPR001242">
    <property type="entry name" value="Condensation_dom"/>
</dbReference>
<comment type="cofactor">
    <cofactor evidence="1">
        <name>pantetheine 4'-phosphate</name>
        <dbReference type="ChEBI" id="CHEBI:47942"/>
    </cofactor>
</comment>
<dbReference type="InterPro" id="IPR010071">
    <property type="entry name" value="AA_adenyl_dom"/>
</dbReference>
<keyword evidence="4" id="KW-0596">Phosphopantetheine</keyword>
<evidence type="ECO:0000256" key="4">
    <source>
        <dbReference type="ARBA" id="ARBA00022450"/>
    </source>
</evidence>
<dbReference type="KEGG" id="oac:Oscil6304_3228"/>
<dbReference type="eggNOG" id="COG1020">
    <property type="taxonomic scope" value="Bacteria"/>
</dbReference>
<dbReference type="SMART" id="SM00823">
    <property type="entry name" value="PKS_PP"/>
    <property type="match status" value="1"/>
</dbReference>
<dbReference type="HOGENOM" id="CLU_000022_2_4_3"/>
<dbReference type="Pfam" id="PF00668">
    <property type="entry name" value="Condensation"/>
    <property type="match status" value="1"/>
</dbReference>
<dbReference type="EMBL" id="CP003607">
    <property type="protein sequence ID" value="AFY82806.1"/>
    <property type="molecule type" value="Genomic_DNA"/>
</dbReference>
<dbReference type="InterPro" id="IPR020806">
    <property type="entry name" value="PKS_PP-bd"/>
</dbReference>
<feature type="domain" description="Carrier" evidence="8">
    <location>
        <begin position="1029"/>
        <end position="1105"/>
    </location>
</feature>
<dbReference type="PROSITE" id="PS00455">
    <property type="entry name" value="AMP_BINDING"/>
    <property type="match status" value="1"/>
</dbReference>
<dbReference type="InterPro" id="IPR036736">
    <property type="entry name" value="ACP-like_sf"/>
</dbReference>
<dbReference type="GO" id="GO:0031177">
    <property type="term" value="F:phosphopantetheine binding"/>
    <property type="evidence" value="ECO:0007669"/>
    <property type="project" value="InterPro"/>
</dbReference>
<keyword evidence="6" id="KW-0436">Ligase</keyword>
<gene>
    <name evidence="9" type="ORF">Oscil6304_3228</name>
</gene>
<protein>
    <submittedName>
        <fullName evidence="9">Amino acid adenylation enzyme/thioester reductase family protein</fullName>
    </submittedName>
</protein>
<dbReference type="InterPro" id="IPR023213">
    <property type="entry name" value="CAT-like_dom_sf"/>
</dbReference>
<dbReference type="GO" id="GO:0008610">
    <property type="term" value="P:lipid biosynthetic process"/>
    <property type="evidence" value="ECO:0007669"/>
    <property type="project" value="UniProtKB-ARBA"/>
</dbReference>
<dbReference type="AlphaFoldDB" id="K9TL09"/>
<dbReference type="PANTHER" id="PTHR45527:SF10">
    <property type="entry name" value="PYOCHELIN SYNTHASE PCHF"/>
    <property type="match status" value="1"/>
</dbReference>
<dbReference type="FunFam" id="3.30.300.30:FF:000010">
    <property type="entry name" value="Enterobactin synthetase component F"/>
    <property type="match status" value="1"/>
</dbReference>
<dbReference type="Pfam" id="PF13193">
    <property type="entry name" value="AMP-binding_C"/>
    <property type="match status" value="1"/>
</dbReference>
<dbReference type="Pfam" id="PF00550">
    <property type="entry name" value="PP-binding"/>
    <property type="match status" value="1"/>
</dbReference>
<dbReference type="CDD" id="cd12114">
    <property type="entry name" value="A_NRPS_TlmIV_like"/>
    <property type="match status" value="1"/>
</dbReference>
<dbReference type="Gene3D" id="3.30.300.30">
    <property type="match status" value="1"/>
</dbReference>
<proteinExistence type="inferred from homology"/>
<dbReference type="Gene3D" id="3.40.50.980">
    <property type="match status" value="2"/>
</dbReference>
<dbReference type="SUPFAM" id="SSF52777">
    <property type="entry name" value="CoA-dependent acyltransferases"/>
    <property type="match status" value="2"/>
</dbReference>
<dbReference type="FunFam" id="1.10.1200.10:FF:000005">
    <property type="entry name" value="Nonribosomal peptide synthetase 1"/>
    <property type="match status" value="1"/>
</dbReference>
<comment type="pathway">
    <text evidence="2">Siderophore biosynthesis.</text>
</comment>
<dbReference type="InterPro" id="IPR009081">
    <property type="entry name" value="PP-bd_ACP"/>
</dbReference>
<dbReference type="InterPro" id="IPR045851">
    <property type="entry name" value="AMP-bd_C_sf"/>
</dbReference>
<dbReference type="Gene3D" id="2.30.38.10">
    <property type="entry name" value="Luciferase, Domain 3"/>
    <property type="match status" value="1"/>
</dbReference>
<dbReference type="PANTHER" id="PTHR45527">
    <property type="entry name" value="NONRIBOSOMAL PEPTIDE SYNTHETASE"/>
    <property type="match status" value="1"/>
</dbReference>
<evidence type="ECO:0000313" key="10">
    <source>
        <dbReference type="Proteomes" id="UP000010367"/>
    </source>
</evidence>
<dbReference type="RefSeq" id="WP_015149439.1">
    <property type="nucleotide sequence ID" value="NC_019693.1"/>
</dbReference>
<sequence>MSEPINAEKRSQLSAAKQALLSQRLRGQLAAVNKSKNQEREAVYSLPQIAQNPEMRHLPFPLTDMQQAYWIGRNSFFESGNVSIHTYFETESQNLDLDRFNRAWQRLIERHDMLKAIVLPDGQQQILENLPPYEIKVGDLRGKSEEVIAAELQAVRDRLSHQVIPSDRWPLYEICASHLGDRHYRLHISIDGIFFDARSYQILSKELIQLYQDPDCTLPPLDLSFRDYVQGLLDLQTSEIYQKSLTYWQQRIPTLPPAPELPLANTGAAPQGSQFVRRRSTLDAEIWQKLKTRAARANVTPAGLLLAAYAEVLATWSKNPRFTINVPRFDRFPLHPQVNHLIGEFASFTLLEVDFSEPNSFEVRAKRLQQQLWQDLEHQYVSGVRVLRELARYQGNTLGVTMPIVFTSSPQDVNGKETTPVDAPVDLGAIAYSLAQTPQVWLDFMYRESNGALIFNFDAVENRFAPGVVEAMFQAYSQLLSRLAEGEGGWQEIGQSLVPEEQLQQRAAINATDAPMPDTTLYQLFCDRLQEAPEQVAITTSDCTLTYREVYERSQHLGYRLRELGARPNTLVAVFMEKGWEQIVAVLGILAAGAAYLPLDPELPQERLDYLLQDGGVQQVLTQSKLLGTRVLPAGIQPICVDGQELSSANSAPLPSVNTGDDLAYVIYTSGSTGLPKGVAIAHRSVVNTVIATNQRFEITASDRAIALTALHHDMSVFDIFGILAAGGTLVIPDAAARRDPAHWTQLLQQEQVTLWNSVPAMMEMLLEYLTPDLHLTFPHLRLAFLGGDWIPVSLPSRLKATAPNVQLVSVGGPTETTLWNIYYPVKVISPHQKSIPYGKPIANNRYYILNDALEDRPVWVPGQMYCAGVGLAQGYWRNEAKTRENFITHPRTGEQLYRTGDMGRYLPDGNIEFLSRVDFQVKIRGHRIEPGEIEATVMQHPAVRASVVVAVGDQADHKQLVAYVVPEDAPTPELAEELRQYLSEKLPPYMVPVSVMVLEALPLTPNGKVDRRGLPTPEHLEPGNTFMPPRTATEEQLAQIWREVLNCDRVGIRDNFFFDLGGHSLLATQVMSRVRQSFEVDVPLMHFFETPTIEDFSLIITQKLAEQADSDLLAQTLAELEQLSDDEVQSLLA</sequence>
<evidence type="ECO:0000256" key="6">
    <source>
        <dbReference type="ARBA" id="ARBA00022598"/>
    </source>
</evidence>
<reference evidence="9 10" key="1">
    <citation type="submission" date="2012-06" db="EMBL/GenBank/DDBJ databases">
        <title>Finished chromosome of genome of Oscillatoria acuminata PCC 6304.</title>
        <authorList>
            <consortium name="US DOE Joint Genome Institute"/>
            <person name="Gugger M."/>
            <person name="Coursin T."/>
            <person name="Rippka R."/>
            <person name="Tandeau De Marsac N."/>
            <person name="Huntemann M."/>
            <person name="Wei C.-L."/>
            <person name="Han J."/>
            <person name="Detter J.C."/>
            <person name="Han C."/>
            <person name="Tapia R."/>
            <person name="Davenport K."/>
            <person name="Daligault H."/>
            <person name="Erkkila T."/>
            <person name="Gu W."/>
            <person name="Munk A.C.C."/>
            <person name="Teshima H."/>
            <person name="Xu Y."/>
            <person name="Chain P."/>
            <person name="Chen A."/>
            <person name="Krypides N."/>
            <person name="Mavromatis K."/>
            <person name="Markowitz V."/>
            <person name="Szeto E."/>
            <person name="Ivanova N."/>
            <person name="Mikhailova N."/>
            <person name="Ovchinnikova G."/>
            <person name="Pagani I."/>
            <person name="Pati A."/>
            <person name="Goodwin L."/>
            <person name="Peters L."/>
            <person name="Pitluck S."/>
            <person name="Woyke T."/>
            <person name="Kerfeld C."/>
        </authorList>
    </citation>
    <scope>NUCLEOTIDE SEQUENCE [LARGE SCALE GENOMIC DNA]</scope>
    <source>
        <strain evidence="9 10">PCC 6304</strain>
    </source>
</reference>
<keyword evidence="5" id="KW-0597">Phosphoprotein</keyword>
<dbReference type="FunFam" id="3.40.50.980:FF:000001">
    <property type="entry name" value="Non-ribosomal peptide synthetase"/>
    <property type="match status" value="1"/>
</dbReference>